<evidence type="ECO:0000313" key="11">
    <source>
        <dbReference type="EMBL" id="RGV23457.1"/>
    </source>
</evidence>
<keyword evidence="5" id="KW-0812">Transmembrane</keyword>
<evidence type="ECO:0000256" key="7">
    <source>
        <dbReference type="ARBA" id="ARBA00023237"/>
    </source>
</evidence>
<dbReference type="PANTHER" id="PTHR30026:SF20">
    <property type="entry name" value="OUTER MEMBRANE PROTEIN TOLC"/>
    <property type="match status" value="1"/>
</dbReference>
<dbReference type="AlphaFoldDB" id="A0A3D4ZD75"/>
<sequence>MKKLICGILMLGTIAGVYGQKVMSLEECRLLALENNKKLKMADEQINAAKAKKEEAFTKYLPALDAMGTYMRNQKEINLLSEDAHLPVGTIGQDGKWTLGKDQIMIGADGKPVMNNGQYVPKDYALLPKEAMTVDDRNMALLQVGLTQPIYMGGKIRAYNQLAGLSEKLAESGREQELQNIIQETDEAYWQIVSLVNRQKLAVKFVETLQKFEHDIEVMYRTGVSTKADMLSVKVKLNQAEMALLRVEDGLSLARMNLNQICGLAVDSVYTLQEELLNVLPQAEPKWLNIEQVYDNRPEISSLTLATDIYRKKEKIARSAYLPTVAFMANYFAMTPSFFDGISTGFDGMWSVGIGVKAPIFHWGASRKTVRSARAETSLMNFKLQEAREKIELQVSQARLKVKEAARKMEVAEKNQVKADENLKYANLGFQEGTIPVSNVLEAQTAWLAAHADLIDTQIEMKLCEVYLQKAYGILGKE</sequence>
<reference evidence="9" key="2">
    <citation type="submission" date="2023-01" db="EMBL/GenBank/DDBJ databases">
        <title>Human gut microbiome strain richness.</title>
        <authorList>
            <person name="Chen-Liaw A."/>
        </authorList>
    </citation>
    <scope>NUCLEOTIDE SEQUENCE</scope>
    <source>
        <strain evidence="9">RTP21484st1_B7_RTP21484_190118</strain>
    </source>
</reference>
<name>A0A3D4ZD75_9BACT</name>
<dbReference type="Pfam" id="PF02321">
    <property type="entry name" value="OEP"/>
    <property type="match status" value="2"/>
</dbReference>
<dbReference type="Gene3D" id="1.20.1600.10">
    <property type="entry name" value="Outer membrane efflux proteins (OEP)"/>
    <property type="match status" value="1"/>
</dbReference>
<dbReference type="InterPro" id="IPR003423">
    <property type="entry name" value="OMP_efflux"/>
</dbReference>
<feature type="coiled-coil region" evidence="8">
    <location>
        <begin position="388"/>
        <end position="422"/>
    </location>
</feature>
<dbReference type="Proteomes" id="UP000283426">
    <property type="component" value="Unassembled WGS sequence"/>
</dbReference>
<keyword evidence="4" id="KW-1134">Transmembrane beta strand</keyword>
<reference evidence="12 13" key="1">
    <citation type="submission" date="2018-08" db="EMBL/GenBank/DDBJ databases">
        <title>A genome reference for cultivated species of the human gut microbiota.</title>
        <authorList>
            <person name="Zou Y."/>
            <person name="Xue W."/>
            <person name="Luo G."/>
        </authorList>
    </citation>
    <scope>NUCLEOTIDE SEQUENCE [LARGE SCALE GENOMIC DNA]</scope>
    <source>
        <strain evidence="11 12">AF14-6AC</strain>
        <strain evidence="10 13">AF16-14</strain>
    </source>
</reference>
<dbReference type="RefSeq" id="WP_022159800.1">
    <property type="nucleotide sequence ID" value="NZ_BAABYK010000001.1"/>
</dbReference>
<evidence type="ECO:0000256" key="8">
    <source>
        <dbReference type="SAM" id="Coils"/>
    </source>
</evidence>
<dbReference type="EMBL" id="QRYC01000011">
    <property type="protein sequence ID" value="RGU56239.1"/>
    <property type="molecule type" value="Genomic_DNA"/>
</dbReference>
<evidence type="ECO:0000313" key="10">
    <source>
        <dbReference type="EMBL" id="RGU56239.1"/>
    </source>
</evidence>
<keyword evidence="7" id="KW-0998">Cell outer membrane</keyword>
<dbReference type="Proteomes" id="UP000284243">
    <property type="component" value="Unassembled WGS sequence"/>
</dbReference>
<dbReference type="EMBL" id="JAQMRD010000003">
    <property type="protein sequence ID" value="MDB9222047.1"/>
    <property type="molecule type" value="Genomic_DNA"/>
</dbReference>
<protein>
    <submittedName>
        <fullName evidence="10">TolC family protein</fullName>
    </submittedName>
</protein>
<evidence type="ECO:0000256" key="4">
    <source>
        <dbReference type="ARBA" id="ARBA00022452"/>
    </source>
</evidence>
<dbReference type="GO" id="GO:0015288">
    <property type="term" value="F:porin activity"/>
    <property type="evidence" value="ECO:0007669"/>
    <property type="project" value="TreeGrafter"/>
</dbReference>
<dbReference type="Proteomes" id="UP001212263">
    <property type="component" value="Unassembled WGS sequence"/>
</dbReference>
<evidence type="ECO:0000313" key="13">
    <source>
        <dbReference type="Proteomes" id="UP000284243"/>
    </source>
</evidence>
<dbReference type="GO" id="GO:0009279">
    <property type="term" value="C:cell outer membrane"/>
    <property type="evidence" value="ECO:0007669"/>
    <property type="project" value="UniProtKB-SubCell"/>
</dbReference>
<keyword evidence="8" id="KW-0175">Coiled coil</keyword>
<organism evidence="10 13">
    <name type="scientific">Odoribacter splanchnicus</name>
    <dbReference type="NCBI Taxonomy" id="28118"/>
    <lineage>
        <taxon>Bacteria</taxon>
        <taxon>Pseudomonadati</taxon>
        <taxon>Bacteroidota</taxon>
        <taxon>Bacteroidia</taxon>
        <taxon>Bacteroidales</taxon>
        <taxon>Odoribacteraceae</taxon>
        <taxon>Odoribacter</taxon>
    </lineage>
</organism>
<accession>A0A3D4ZD75</accession>
<keyword evidence="3" id="KW-0813">Transport</keyword>
<evidence type="ECO:0000256" key="1">
    <source>
        <dbReference type="ARBA" id="ARBA00004442"/>
    </source>
</evidence>
<evidence type="ECO:0000313" key="9">
    <source>
        <dbReference type="EMBL" id="MDB9222047.1"/>
    </source>
</evidence>
<evidence type="ECO:0000256" key="2">
    <source>
        <dbReference type="ARBA" id="ARBA00007613"/>
    </source>
</evidence>
<dbReference type="GO" id="GO:1990281">
    <property type="term" value="C:efflux pump complex"/>
    <property type="evidence" value="ECO:0007669"/>
    <property type="project" value="TreeGrafter"/>
</dbReference>
<keyword evidence="6" id="KW-0472">Membrane</keyword>
<dbReference type="EMBL" id="QRYW01000028">
    <property type="protein sequence ID" value="RGV23457.1"/>
    <property type="molecule type" value="Genomic_DNA"/>
</dbReference>
<dbReference type="PANTHER" id="PTHR30026">
    <property type="entry name" value="OUTER MEMBRANE PROTEIN TOLC"/>
    <property type="match status" value="1"/>
</dbReference>
<comment type="subcellular location">
    <subcellularLocation>
        <location evidence="1">Cell outer membrane</location>
    </subcellularLocation>
</comment>
<dbReference type="SUPFAM" id="SSF56954">
    <property type="entry name" value="Outer membrane efflux proteins (OEP)"/>
    <property type="match status" value="1"/>
</dbReference>
<gene>
    <name evidence="11" type="ORF">DWW24_13270</name>
    <name evidence="10" type="ORF">DWW57_09475</name>
    <name evidence="9" type="ORF">PN645_03385</name>
</gene>
<evidence type="ECO:0000256" key="6">
    <source>
        <dbReference type="ARBA" id="ARBA00023136"/>
    </source>
</evidence>
<dbReference type="GO" id="GO:0015562">
    <property type="term" value="F:efflux transmembrane transporter activity"/>
    <property type="evidence" value="ECO:0007669"/>
    <property type="project" value="InterPro"/>
</dbReference>
<dbReference type="InterPro" id="IPR051906">
    <property type="entry name" value="TolC-like"/>
</dbReference>
<comment type="similarity">
    <text evidence="2">Belongs to the outer membrane factor (OMF) (TC 1.B.17) family.</text>
</comment>
<evidence type="ECO:0000256" key="5">
    <source>
        <dbReference type="ARBA" id="ARBA00022692"/>
    </source>
</evidence>
<evidence type="ECO:0000313" key="12">
    <source>
        <dbReference type="Proteomes" id="UP000283426"/>
    </source>
</evidence>
<evidence type="ECO:0000256" key="3">
    <source>
        <dbReference type="ARBA" id="ARBA00022448"/>
    </source>
</evidence>
<proteinExistence type="inferred from homology"/>
<comment type="caution">
    <text evidence="10">The sequence shown here is derived from an EMBL/GenBank/DDBJ whole genome shotgun (WGS) entry which is preliminary data.</text>
</comment>